<dbReference type="Proteomes" id="UP000070539">
    <property type="component" value="Unassembled WGS sequence"/>
</dbReference>
<dbReference type="RefSeq" id="WP_066085668.1">
    <property type="nucleotide sequence ID" value="NZ_LRVM01000002.1"/>
</dbReference>
<gene>
    <name evidence="2" type="ORF">CLNEO_11000</name>
</gene>
<feature type="coiled-coil region" evidence="1">
    <location>
        <begin position="274"/>
        <end position="308"/>
    </location>
</feature>
<protein>
    <submittedName>
        <fullName evidence="2">Chromosome segregation protein</fullName>
    </submittedName>
</protein>
<dbReference type="AlphaFoldDB" id="A0A136WHF2"/>
<organism evidence="2 3">
    <name type="scientific">Anaerotignum neopropionicum</name>
    <dbReference type="NCBI Taxonomy" id="36847"/>
    <lineage>
        <taxon>Bacteria</taxon>
        <taxon>Bacillati</taxon>
        <taxon>Bacillota</taxon>
        <taxon>Clostridia</taxon>
        <taxon>Lachnospirales</taxon>
        <taxon>Anaerotignaceae</taxon>
        <taxon>Anaerotignum</taxon>
    </lineage>
</organism>
<sequence length="645" mass="74832">MKSYIKAIMIFNESGDLRQVPMEPGVNIVTGESKTGKSALVEIIDYCLCSSRCTIPKGKITDFAYLYVMPMLINENTYVIARHKWQNGGKMHVLKESKDFKIDKITLDYFTNKPQLAVKDAQYEIESALGLYVTNMVADGEKQGKKASLRNMVSYLFQHQNLMASKFALFYRFSDFYKRKDIIEQFPVFAGMIGQEYYSDLIELGSLKAQLKKKIKTQNAYEKSSNYVKENLQPLMQDYYALLDIPFNLDITTQKLLRLASDLPEFDDSKLFNENGIAERYHNLNNQLEELRNKERDILLQIDNLDDAGKNGTEFTQMLQDLKEQTTISEFSGDKYTCPICGNNCEEISQDDSDLLEATTWLDKELEITSKYTNDFSEDVRKLKEIHSEIESNIKSVWQQIKNIERKFINSKELVSKREKVHYAKARITLYTDMADSGLFESVDEDIKDLKKRISLLEEKINGFDIDTKKAKAQTFLADNMNKLSLTLDFEEEYRPINLNFGLIDETFDIYQHQKKFEKIYLYEMGSGANWVSCHIALFLSFLRYFATQEQSPMPLTMFFDQPSQVYFPQGPFIKDEKKELSQTDMKAVNQMYKTIFDEINNIGKTTGILPQILIVDHVDGKDLEVKDEFLSYVRKDWRNGVALI</sequence>
<reference evidence="2 3" key="1">
    <citation type="submission" date="2016-01" db="EMBL/GenBank/DDBJ databases">
        <title>Genome sequence of Clostridium neopropionicum X4, DSM-3847.</title>
        <authorList>
            <person name="Poehlein A."/>
            <person name="Beck M.H."/>
            <person name="Bengelsdorf F.R."/>
            <person name="Daniel R."/>
            <person name="Duerre P."/>
        </authorList>
    </citation>
    <scope>NUCLEOTIDE SEQUENCE [LARGE SCALE GENOMIC DNA]</scope>
    <source>
        <strain evidence="2 3">DSM-3847</strain>
    </source>
</reference>
<dbReference type="EMBL" id="LRVM01000002">
    <property type="protein sequence ID" value="KXL53874.1"/>
    <property type="molecule type" value="Genomic_DNA"/>
</dbReference>
<dbReference type="OrthoDB" id="103556at2"/>
<accession>A0A136WHF2</accession>
<keyword evidence="1" id="KW-0175">Coiled coil</keyword>
<evidence type="ECO:0000313" key="2">
    <source>
        <dbReference type="EMBL" id="KXL53874.1"/>
    </source>
</evidence>
<feature type="coiled-coil region" evidence="1">
    <location>
        <begin position="440"/>
        <end position="467"/>
    </location>
</feature>
<dbReference type="InterPro" id="IPR022205">
    <property type="entry name" value="DUF3732"/>
</dbReference>
<keyword evidence="3" id="KW-1185">Reference proteome</keyword>
<dbReference type="STRING" id="36847.CLNEO_11000"/>
<dbReference type="Gene3D" id="3.40.50.300">
    <property type="entry name" value="P-loop containing nucleotide triphosphate hydrolases"/>
    <property type="match status" value="1"/>
</dbReference>
<evidence type="ECO:0000256" key="1">
    <source>
        <dbReference type="SAM" id="Coils"/>
    </source>
</evidence>
<dbReference type="InterPro" id="IPR027417">
    <property type="entry name" value="P-loop_NTPase"/>
</dbReference>
<dbReference type="Pfam" id="PF12532">
    <property type="entry name" value="DUF3732"/>
    <property type="match status" value="1"/>
</dbReference>
<evidence type="ECO:0000313" key="3">
    <source>
        <dbReference type="Proteomes" id="UP000070539"/>
    </source>
</evidence>
<name>A0A136WHF2_9FIRM</name>
<dbReference type="PATRIC" id="fig|36847.3.peg.1281"/>
<comment type="caution">
    <text evidence="2">The sequence shown here is derived from an EMBL/GenBank/DDBJ whole genome shotgun (WGS) entry which is preliminary data.</text>
</comment>
<proteinExistence type="predicted"/>